<dbReference type="EMBL" id="JBHUJD010000017">
    <property type="protein sequence ID" value="MFD2311446.1"/>
    <property type="molecule type" value="Genomic_DNA"/>
</dbReference>
<accession>A0ABW5ECY1</accession>
<proteinExistence type="predicted"/>
<dbReference type="Proteomes" id="UP001597425">
    <property type="component" value="Unassembled WGS sequence"/>
</dbReference>
<feature type="signal peptide" evidence="1">
    <location>
        <begin position="1"/>
        <end position="19"/>
    </location>
</feature>
<evidence type="ECO:0000256" key="1">
    <source>
        <dbReference type="SAM" id="SignalP"/>
    </source>
</evidence>
<protein>
    <submittedName>
        <fullName evidence="2">TIGR04219 family outer membrane beta-barrel protein</fullName>
    </submittedName>
</protein>
<feature type="chain" id="PRO_5047266477" evidence="1">
    <location>
        <begin position="20"/>
        <end position="263"/>
    </location>
</feature>
<evidence type="ECO:0000313" key="3">
    <source>
        <dbReference type="Proteomes" id="UP001597425"/>
    </source>
</evidence>
<name>A0ABW5ECY1_9GAMM</name>
<comment type="caution">
    <text evidence="2">The sequence shown here is derived from an EMBL/GenBank/DDBJ whole genome shotgun (WGS) entry which is preliminary data.</text>
</comment>
<gene>
    <name evidence="2" type="ORF">ACFSKX_13550</name>
</gene>
<evidence type="ECO:0000313" key="2">
    <source>
        <dbReference type="EMBL" id="MFD2311446.1"/>
    </source>
</evidence>
<keyword evidence="1" id="KW-0732">Signal</keyword>
<dbReference type="RefSeq" id="WP_265722036.1">
    <property type="nucleotide sequence ID" value="NZ_JAPIVK010000017.1"/>
</dbReference>
<keyword evidence="3" id="KW-1185">Reference proteome</keyword>
<dbReference type="InterPro" id="IPR026387">
    <property type="entry name" value="OMP_w_GlyGly"/>
</dbReference>
<dbReference type="NCBIfam" id="TIGR04219">
    <property type="entry name" value="OMP_w_GlyGly"/>
    <property type="match status" value="1"/>
</dbReference>
<reference evidence="3" key="1">
    <citation type="journal article" date="2019" name="Int. J. Syst. Evol. Microbiol.">
        <title>The Global Catalogue of Microorganisms (GCM) 10K type strain sequencing project: providing services to taxonomists for standard genome sequencing and annotation.</title>
        <authorList>
            <consortium name="The Broad Institute Genomics Platform"/>
            <consortium name="The Broad Institute Genome Sequencing Center for Infectious Disease"/>
            <person name="Wu L."/>
            <person name="Ma J."/>
        </authorList>
    </citation>
    <scope>NUCLEOTIDE SEQUENCE [LARGE SCALE GENOMIC DNA]</scope>
    <source>
        <strain evidence="3">KCTC 12848</strain>
    </source>
</reference>
<sequence>MKKTALALCAALASGAASADTILGFDASLGAWQPAYSGTVGVDGFDVDEFNLAEDNITFIQAALEHPVPLVPNVMVAHSKIETNGATTLDQSVTFDDETFAATSDITADITLSHTDATLYYEILDNWVNLDLGLTARQYDGEFSATGQYTPSEVCIPEDFDPCTPVEQSEMVELSGVLPMAYAQARFDLPFTGWSIIAQGNGTGYKGDSHTDLTAKVRWDFLPVADFAVEAGYRMMSLDVSELDDFQSDLEIKGPYLGLNLHL</sequence>
<organism evidence="2 3">
    <name type="scientific">Microbulbifer halophilus</name>
    <dbReference type="NCBI Taxonomy" id="453963"/>
    <lineage>
        <taxon>Bacteria</taxon>
        <taxon>Pseudomonadati</taxon>
        <taxon>Pseudomonadota</taxon>
        <taxon>Gammaproteobacteria</taxon>
        <taxon>Cellvibrionales</taxon>
        <taxon>Microbulbiferaceae</taxon>
        <taxon>Microbulbifer</taxon>
    </lineage>
</organism>